<dbReference type="Proteomes" id="UP000479000">
    <property type="component" value="Unassembled WGS sequence"/>
</dbReference>
<feature type="non-terminal residue" evidence="2">
    <location>
        <position position="1"/>
    </location>
</feature>
<name>A0A6H5G2G8_9HEMI</name>
<evidence type="ECO:0000313" key="2">
    <source>
        <dbReference type="EMBL" id="CAA9996882.1"/>
    </source>
</evidence>
<feature type="compositionally biased region" description="Polar residues" evidence="1">
    <location>
        <begin position="260"/>
        <end position="275"/>
    </location>
</feature>
<sequence>VVPSACSPELEFHMFSSSNSTTYSSTFITTARPVVILERSREVRLPDWKSNTQAPISRAPNINEEFVEVFYWTQSRYNYPGQLERYKKNLCYCCADCPACRQESDRIAAMDRHRPLTQSGGASTLRRDNHRASDQSIFYHGCIQAYLRDISVGSTTNLANLKPSKRRLDLLTSTGSVIRPISQVDSADLPPLFSTMLETRGFSLLLPLPITLTLWMINLSRARPWVFAHLTQIFRSTGASLLRDSLREHEASHVHHSDQRASSQFSRATATQGYQ</sequence>
<proteinExistence type="predicted"/>
<gene>
    <name evidence="2" type="ORF">NTEN_LOCUS3281</name>
</gene>
<dbReference type="EMBL" id="CADCXU010005148">
    <property type="protein sequence ID" value="CAA9996882.1"/>
    <property type="molecule type" value="Genomic_DNA"/>
</dbReference>
<dbReference type="AlphaFoldDB" id="A0A6H5G2G8"/>
<reference evidence="2 3" key="1">
    <citation type="submission" date="2020-02" db="EMBL/GenBank/DDBJ databases">
        <authorList>
            <person name="Ferguson B K."/>
        </authorList>
    </citation>
    <scope>NUCLEOTIDE SEQUENCE [LARGE SCALE GENOMIC DNA]</scope>
</reference>
<evidence type="ECO:0000256" key="1">
    <source>
        <dbReference type="SAM" id="MobiDB-lite"/>
    </source>
</evidence>
<accession>A0A6H5G2G8</accession>
<dbReference type="OrthoDB" id="10529854at2759"/>
<keyword evidence="3" id="KW-1185">Reference proteome</keyword>
<feature type="region of interest" description="Disordered" evidence="1">
    <location>
        <begin position="252"/>
        <end position="275"/>
    </location>
</feature>
<organism evidence="2 3">
    <name type="scientific">Nesidiocoris tenuis</name>
    <dbReference type="NCBI Taxonomy" id="355587"/>
    <lineage>
        <taxon>Eukaryota</taxon>
        <taxon>Metazoa</taxon>
        <taxon>Ecdysozoa</taxon>
        <taxon>Arthropoda</taxon>
        <taxon>Hexapoda</taxon>
        <taxon>Insecta</taxon>
        <taxon>Pterygota</taxon>
        <taxon>Neoptera</taxon>
        <taxon>Paraneoptera</taxon>
        <taxon>Hemiptera</taxon>
        <taxon>Heteroptera</taxon>
        <taxon>Panheteroptera</taxon>
        <taxon>Cimicomorpha</taxon>
        <taxon>Miridae</taxon>
        <taxon>Dicyphina</taxon>
        <taxon>Nesidiocoris</taxon>
    </lineage>
</organism>
<protein>
    <submittedName>
        <fullName evidence="2">Uncharacterized protein</fullName>
    </submittedName>
</protein>
<evidence type="ECO:0000313" key="3">
    <source>
        <dbReference type="Proteomes" id="UP000479000"/>
    </source>
</evidence>